<organism evidence="4 5">
    <name type="scientific">Choiromyces venosus 120613-1</name>
    <dbReference type="NCBI Taxonomy" id="1336337"/>
    <lineage>
        <taxon>Eukaryota</taxon>
        <taxon>Fungi</taxon>
        <taxon>Dikarya</taxon>
        <taxon>Ascomycota</taxon>
        <taxon>Pezizomycotina</taxon>
        <taxon>Pezizomycetes</taxon>
        <taxon>Pezizales</taxon>
        <taxon>Tuberaceae</taxon>
        <taxon>Choiromyces</taxon>
    </lineage>
</organism>
<protein>
    <recommendedName>
        <fullName evidence="3">Zn(2)-C6 fungal-type domain-containing protein</fullName>
    </recommendedName>
</protein>
<feature type="region of interest" description="Disordered" evidence="2">
    <location>
        <begin position="1"/>
        <end position="37"/>
    </location>
</feature>
<evidence type="ECO:0000256" key="2">
    <source>
        <dbReference type="SAM" id="MobiDB-lite"/>
    </source>
</evidence>
<gene>
    <name evidence="4" type="ORF">L873DRAFT_1675259</name>
</gene>
<dbReference type="PROSITE" id="PS00463">
    <property type="entry name" value="ZN2_CY6_FUNGAL_1"/>
    <property type="match status" value="1"/>
</dbReference>
<dbReference type="GO" id="GO:0008270">
    <property type="term" value="F:zinc ion binding"/>
    <property type="evidence" value="ECO:0007669"/>
    <property type="project" value="InterPro"/>
</dbReference>
<dbReference type="Proteomes" id="UP000276215">
    <property type="component" value="Unassembled WGS sequence"/>
</dbReference>
<feature type="compositionally biased region" description="Low complexity" evidence="2">
    <location>
        <begin position="103"/>
        <end position="113"/>
    </location>
</feature>
<proteinExistence type="predicted"/>
<dbReference type="EMBL" id="ML120371">
    <property type="protein sequence ID" value="RPB01866.1"/>
    <property type="molecule type" value="Genomic_DNA"/>
</dbReference>
<name>A0A3N4JU47_9PEZI</name>
<dbReference type="InterPro" id="IPR001138">
    <property type="entry name" value="Zn2Cys6_DnaBD"/>
</dbReference>
<keyword evidence="5" id="KW-1185">Reference proteome</keyword>
<dbReference type="STRING" id="1336337.A0A3N4JU47"/>
<evidence type="ECO:0000259" key="3">
    <source>
        <dbReference type="PROSITE" id="PS50048"/>
    </source>
</evidence>
<dbReference type="GO" id="GO:0000981">
    <property type="term" value="F:DNA-binding transcription factor activity, RNA polymerase II-specific"/>
    <property type="evidence" value="ECO:0007669"/>
    <property type="project" value="InterPro"/>
</dbReference>
<dbReference type="InterPro" id="IPR036864">
    <property type="entry name" value="Zn2-C6_fun-type_DNA-bd_sf"/>
</dbReference>
<evidence type="ECO:0000313" key="4">
    <source>
        <dbReference type="EMBL" id="RPB01866.1"/>
    </source>
</evidence>
<dbReference type="Gene3D" id="4.10.240.10">
    <property type="entry name" value="Zn(2)-C6 fungal-type DNA-binding domain"/>
    <property type="match status" value="1"/>
</dbReference>
<dbReference type="Pfam" id="PF00172">
    <property type="entry name" value="Zn_clus"/>
    <property type="match status" value="1"/>
</dbReference>
<evidence type="ECO:0000313" key="5">
    <source>
        <dbReference type="Proteomes" id="UP000276215"/>
    </source>
</evidence>
<reference evidence="4 5" key="1">
    <citation type="journal article" date="2018" name="Nat. Ecol. Evol.">
        <title>Pezizomycetes genomes reveal the molecular basis of ectomycorrhizal truffle lifestyle.</title>
        <authorList>
            <person name="Murat C."/>
            <person name="Payen T."/>
            <person name="Noel B."/>
            <person name="Kuo A."/>
            <person name="Morin E."/>
            <person name="Chen J."/>
            <person name="Kohler A."/>
            <person name="Krizsan K."/>
            <person name="Balestrini R."/>
            <person name="Da Silva C."/>
            <person name="Montanini B."/>
            <person name="Hainaut M."/>
            <person name="Levati E."/>
            <person name="Barry K.W."/>
            <person name="Belfiori B."/>
            <person name="Cichocki N."/>
            <person name="Clum A."/>
            <person name="Dockter R.B."/>
            <person name="Fauchery L."/>
            <person name="Guy J."/>
            <person name="Iotti M."/>
            <person name="Le Tacon F."/>
            <person name="Lindquist E.A."/>
            <person name="Lipzen A."/>
            <person name="Malagnac F."/>
            <person name="Mello A."/>
            <person name="Molinier V."/>
            <person name="Miyauchi S."/>
            <person name="Poulain J."/>
            <person name="Riccioni C."/>
            <person name="Rubini A."/>
            <person name="Sitrit Y."/>
            <person name="Splivallo R."/>
            <person name="Traeger S."/>
            <person name="Wang M."/>
            <person name="Zifcakova L."/>
            <person name="Wipf D."/>
            <person name="Zambonelli A."/>
            <person name="Paolocci F."/>
            <person name="Nowrousian M."/>
            <person name="Ottonello S."/>
            <person name="Baldrian P."/>
            <person name="Spatafora J.W."/>
            <person name="Henrissat B."/>
            <person name="Nagy L.G."/>
            <person name="Aury J.M."/>
            <person name="Wincker P."/>
            <person name="Grigoriev I.V."/>
            <person name="Bonfante P."/>
            <person name="Martin F.M."/>
        </authorList>
    </citation>
    <scope>NUCLEOTIDE SEQUENCE [LARGE SCALE GENOMIC DNA]</scope>
    <source>
        <strain evidence="4 5">120613-1</strain>
    </source>
</reference>
<dbReference type="InterPro" id="IPR050797">
    <property type="entry name" value="Carb_Metab_Trans_Reg"/>
</dbReference>
<accession>A0A3N4JU47</accession>
<sequence>MAPSVKRSLSTPNVQQAAAMSENPGTMPYSTDKRRNKLGYHRTSVACGHCRRRKIRCLIAKDDSAGRCSNCIRLKKDCNFFPVESTDRRPRSSSKPDIMNNDGGSAASSPSPGLGQGQILENPNGYPASVPVTPTYDLPMSKFEDNYRPNGAPGLPPRIPISQSASVSRRPSLAHLNSGPLGIKAEQAFMSLREGVPRTPWEVPSQQEMPNLFEHSSFEDPSTTYWRLNSPSIGGHYPQHSLHSMNSMASLTAPESLDSYDGGIYSQGPSRMGSIDQGIGGVFGYPTTHSPEAADFGVAPDLRSASASTASLTASISEASHYGAPGEPPYGQHYNMTQWVDQTSNGIHFDPENTVKEEEDVTMDAQYLYPVEDGYSMNGDFPQLLYPGQHARPIVKPDQE</sequence>
<feature type="domain" description="Zn(2)-C6 fungal-type" evidence="3">
    <location>
        <begin position="46"/>
        <end position="80"/>
    </location>
</feature>
<dbReference type="OrthoDB" id="4150019at2759"/>
<evidence type="ECO:0000256" key="1">
    <source>
        <dbReference type="ARBA" id="ARBA00023242"/>
    </source>
</evidence>
<dbReference type="CDD" id="cd00067">
    <property type="entry name" value="GAL4"/>
    <property type="match status" value="1"/>
</dbReference>
<dbReference type="SUPFAM" id="SSF57701">
    <property type="entry name" value="Zn2/Cys6 DNA-binding domain"/>
    <property type="match status" value="1"/>
</dbReference>
<keyword evidence="1" id="KW-0539">Nucleus</keyword>
<dbReference type="AlphaFoldDB" id="A0A3N4JU47"/>
<dbReference type="SMART" id="SM00066">
    <property type="entry name" value="GAL4"/>
    <property type="match status" value="1"/>
</dbReference>
<feature type="compositionally biased region" description="Polar residues" evidence="2">
    <location>
        <begin position="7"/>
        <end position="18"/>
    </location>
</feature>
<feature type="region of interest" description="Disordered" evidence="2">
    <location>
        <begin position="83"/>
        <end position="173"/>
    </location>
</feature>
<dbReference type="PANTHER" id="PTHR31668">
    <property type="entry name" value="GLUCOSE TRANSPORT TRANSCRIPTION REGULATOR RGT1-RELATED-RELATED"/>
    <property type="match status" value="1"/>
</dbReference>
<dbReference type="PROSITE" id="PS50048">
    <property type="entry name" value="ZN2_CY6_FUNGAL_2"/>
    <property type="match status" value="1"/>
</dbReference>